<reference evidence="2" key="1">
    <citation type="submission" date="2016-10" db="EMBL/GenBank/DDBJ databases">
        <authorList>
            <person name="Varghese N."/>
            <person name="Submissions S."/>
        </authorList>
    </citation>
    <scope>NUCLEOTIDE SEQUENCE [LARGE SCALE GENOMIC DNA]</scope>
    <source>
        <strain evidence="2">IBRC-M 10760</strain>
    </source>
</reference>
<name>A0A1G7IYE8_9EURY</name>
<dbReference type="STRING" id="660518.SAMN05216218_104132"/>
<dbReference type="Proteomes" id="UP000199076">
    <property type="component" value="Unassembled WGS sequence"/>
</dbReference>
<proteinExistence type="predicted"/>
<protein>
    <submittedName>
        <fullName evidence="1">Uncharacterized protein</fullName>
    </submittedName>
</protein>
<sequence length="121" mass="12631">MFRQADVPLVKEMYGSAFAPAMFDAIGEAIRSRTVRGSSLVATVGRTSESGAIPQAADSLLNPEGSTTVLVFGLVDETVRLSARASDSRVDIADALRAPSPPAGSGIAFSTRCIWTARTGE</sequence>
<evidence type="ECO:0000313" key="1">
    <source>
        <dbReference type="EMBL" id="SDF17701.1"/>
    </source>
</evidence>
<keyword evidence="2" id="KW-1185">Reference proteome</keyword>
<dbReference type="AlphaFoldDB" id="A0A1G7IYE8"/>
<dbReference type="OrthoDB" id="350705at2157"/>
<dbReference type="EMBL" id="FNBK01000004">
    <property type="protein sequence ID" value="SDF17701.1"/>
    <property type="molecule type" value="Genomic_DNA"/>
</dbReference>
<evidence type="ECO:0000313" key="2">
    <source>
        <dbReference type="Proteomes" id="UP000199076"/>
    </source>
</evidence>
<accession>A0A1G7IYE8</accession>
<dbReference type="RefSeq" id="WP_092689674.1">
    <property type="nucleotide sequence ID" value="NZ_FNBK01000004.1"/>
</dbReference>
<organism evidence="1 2">
    <name type="scientific">Halorientalis regularis</name>
    <dbReference type="NCBI Taxonomy" id="660518"/>
    <lineage>
        <taxon>Archaea</taxon>
        <taxon>Methanobacteriati</taxon>
        <taxon>Methanobacteriota</taxon>
        <taxon>Stenosarchaea group</taxon>
        <taxon>Halobacteria</taxon>
        <taxon>Halobacteriales</taxon>
        <taxon>Haloarculaceae</taxon>
        <taxon>Halorientalis</taxon>
    </lineage>
</organism>
<gene>
    <name evidence="1" type="ORF">SAMN05216218_104132</name>
</gene>